<keyword evidence="2" id="KW-1185">Reference proteome</keyword>
<evidence type="ECO:0000313" key="1">
    <source>
        <dbReference type="EMBL" id="ETO12804.1"/>
    </source>
</evidence>
<reference evidence="1 2" key="1">
    <citation type="journal article" date="2013" name="Curr. Biol.">
        <title>The Genome of the Foraminiferan Reticulomyxa filosa.</title>
        <authorList>
            <person name="Glockner G."/>
            <person name="Hulsmann N."/>
            <person name="Schleicher M."/>
            <person name="Noegel A.A."/>
            <person name="Eichinger L."/>
            <person name="Gallinger C."/>
            <person name="Pawlowski J."/>
            <person name="Sierra R."/>
            <person name="Euteneuer U."/>
            <person name="Pillet L."/>
            <person name="Moustafa A."/>
            <person name="Platzer M."/>
            <person name="Groth M."/>
            <person name="Szafranski K."/>
            <person name="Schliwa M."/>
        </authorList>
    </citation>
    <scope>NUCLEOTIDE SEQUENCE [LARGE SCALE GENOMIC DNA]</scope>
</reference>
<name>X6MFY1_RETFI</name>
<dbReference type="AlphaFoldDB" id="X6MFY1"/>
<protein>
    <submittedName>
        <fullName evidence="1">Uncharacterized protein</fullName>
    </submittedName>
</protein>
<dbReference type="EMBL" id="ASPP01021057">
    <property type="protein sequence ID" value="ETO12804.1"/>
    <property type="molecule type" value="Genomic_DNA"/>
</dbReference>
<accession>X6MFY1</accession>
<organism evidence="1 2">
    <name type="scientific">Reticulomyxa filosa</name>
    <dbReference type="NCBI Taxonomy" id="46433"/>
    <lineage>
        <taxon>Eukaryota</taxon>
        <taxon>Sar</taxon>
        <taxon>Rhizaria</taxon>
        <taxon>Retaria</taxon>
        <taxon>Foraminifera</taxon>
        <taxon>Monothalamids</taxon>
        <taxon>Reticulomyxidae</taxon>
        <taxon>Reticulomyxa</taxon>
    </lineage>
</organism>
<evidence type="ECO:0000313" key="2">
    <source>
        <dbReference type="Proteomes" id="UP000023152"/>
    </source>
</evidence>
<dbReference type="Proteomes" id="UP000023152">
    <property type="component" value="Unassembled WGS sequence"/>
</dbReference>
<gene>
    <name evidence="1" type="ORF">RFI_24570</name>
</gene>
<comment type="caution">
    <text evidence="1">The sequence shown here is derived from an EMBL/GenBank/DDBJ whole genome shotgun (WGS) entry which is preliminary data.</text>
</comment>
<sequence>MPIAFLSRFEKQFISYRNALPSNIEKYLSIACNVLQTSFKRQIHQLPRLFCGYCKDTLFSALLYLATQKANSEDEEKKEQTEKNPTFDLSNIKFDDKELKEELLNLFQPLCQPKEIVKMSIEGDVNFHSLVKKKKISVYLFFKSGLN</sequence>
<proteinExistence type="predicted"/>